<gene>
    <name evidence="3" type="ORF">HA222_03845</name>
</gene>
<comment type="similarity">
    <text evidence="1">Belongs to the GSP E family.</text>
</comment>
<dbReference type="PANTHER" id="PTHR30486">
    <property type="entry name" value="TWITCHING MOTILITY PROTEIN PILT"/>
    <property type="match status" value="1"/>
</dbReference>
<evidence type="ECO:0000313" key="3">
    <source>
        <dbReference type="EMBL" id="HIH21760.1"/>
    </source>
</evidence>
<dbReference type="GO" id="GO:0016887">
    <property type="term" value="F:ATP hydrolysis activity"/>
    <property type="evidence" value="ECO:0007669"/>
    <property type="project" value="InterPro"/>
</dbReference>
<dbReference type="SUPFAM" id="SSF52540">
    <property type="entry name" value="P-loop containing nucleoside triphosphate hydrolases"/>
    <property type="match status" value="1"/>
</dbReference>
<organism evidence="3 4">
    <name type="scientific">Candidatus Iainarchaeum sp</name>
    <dbReference type="NCBI Taxonomy" id="3101447"/>
    <lineage>
        <taxon>Archaea</taxon>
        <taxon>Candidatus Iainarchaeota</taxon>
        <taxon>Candidatus Iainarchaeia</taxon>
        <taxon>Candidatus Iainarchaeales</taxon>
        <taxon>Candidatus Iainarchaeaceae</taxon>
        <taxon>Candidatus Iainarchaeum</taxon>
    </lineage>
</organism>
<dbReference type="Pfam" id="PF00437">
    <property type="entry name" value="T2SSE"/>
    <property type="match status" value="1"/>
</dbReference>
<reference evidence="4" key="1">
    <citation type="journal article" date="2020" name="bioRxiv">
        <title>A rank-normalized archaeal taxonomy based on genome phylogeny resolves widespread incomplete and uneven classifications.</title>
        <authorList>
            <person name="Rinke C."/>
            <person name="Chuvochina M."/>
            <person name="Mussig A.J."/>
            <person name="Chaumeil P.-A."/>
            <person name="Waite D.W."/>
            <person name="Whitman W.B."/>
            <person name="Parks D.H."/>
            <person name="Hugenholtz P."/>
        </authorList>
    </citation>
    <scope>NUCLEOTIDE SEQUENCE [LARGE SCALE GENOMIC DNA]</scope>
</reference>
<dbReference type="Gene3D" id="3.30.450.380">
    <property type="match status" value="1"/>
</dbReference>
<dbReference type="PANTHER" id="PTHR30486:SF15">
    <property type="entry name" value="TYPE II_IV SECRETION SYSTEM ATPASE"/>
    <property type="match status" value="1"/>
</dbReference>
<dbReference type="Proteomes" id="UP000590964">
    <property type="component" value="Unassembled WGS sequence"/>
</dbReference>
<evidence type="ECO:0000256" key="1">
    <source>
        <dbReference type="ARBA" id="ARBA00006611"/>
    </source>
</evidence>
<protein>
    <submittedName>
        <fullName evidence="3">CpaF family protein</fullName>
    </submittedName>
</protein>
<dbReference type="CDD" id="cd01130">
    <property type="entry name" value="VirB11-like_ATPase"/>
    <property type="match status" value="1"/>
</dbReference>
<sequence>MVERMSEIEEVKGNVLSSYGRVRVFEGFPYYYYEISPRTLDSKGAKIKKTLEEVLLRRAPLSDVSKALEKSLSETAFNSIRAITGKIENQALVDTLPGPEKIEELKKMLSEFLQKYSDLENPEDFAQGVLESCIGFGVLSELTEDQNLEEIMVNSKDSIFVFHRSFGMCKTNLKLQKEEDLLAIVSKIAKRVGKSFDSNNPLLDARLPDGNRANATYAPATPFGITLTIRKFKKEPLTVIDLIANNTLSSEVAAFLWAMVEGLDVEPMNMIVTGGASTGKTTTLNCLAQFMNYRNRVVTIEDTLELQLGNRENWIQMEARMKTVESREVTMDDLLKNALRMRPDRILVGEVRGGEAQTMFVAMDTGHRGMMGTVHANNAKETLIRLKSEPMSVPESMLPLLDLIVVQYRQYVKDKGMIRRISQVAEISRMDEKVLLSNIFEWDRSNDLVKKTDVPARVLETLAERAGITKKELMREIAVRQKILEWMLENNIREQAEVEKIIQGYYFNPKYILEKITKGIF</sequence>
<dbReference type="InterPro" id="IPR027417">
    <property type="entry name" value="P-loop_NTPase"/>
</dbReference>
<accession>A0A7J4JXP8</accession>
<name>A0A7J4JXP8_9ARCH</name>
<dbReference type="InterPro" id="IPR001482">
    <property type="entry name" value="T2SS/T4SS_dom"/>
</dbReference>
<proteinExistence type="inferred from homology"/>
<comment type="caution">
    <text evidence="3">The sequence shown here is derived from an EMBL/GenBank/DDBJ whole genome shotgun (WGS) entry which is preliminary data.</text>
</comment>
<dbReference type="EMBL" id="DUFW01000066">
    <property type="protein sequence ID" value="HIH21760.1"/>
    <property type="molecule type" value="Genomic_DNA"/>
</dbReference>
<evidence type="ECO:0000259" key="2">
    <source>
        <dbReference type="Pfam" id="PF00437"/>
    </source>
</evidence>
<feature type="domain" description="Bacterial type II secretion system protein E" evidence="2">
    <location>
        <begin position="139"/>
        <end position="397"/>
    </location>
</feature>
<dbReference type="AlphaFoldDB" id="A0A7J4JXP8"/>
<dbReference type="Gene3D" id="3.40.50.300">
    <property type="entry name" value="P-loop containing nucleotide triphosphate hydrolases"/>
    <property type="match status" value="1"/>
</dbReference>
<dbReference type="InterPro" id="IPR050921">
    <property type="entry name" value="T4SS_GSP_E_ATPase"/>
</dbReference>
<evidence type="ECO:0000313" key="4">
    <source>
        <dbReference type="Proteomes" id="UP000590964"/>
    </source>
</evidence>